<name>W1NV60_AMBTC</name>
<feature type="region of interest" description="Disordered" evidence="1">
    <location>
        <begin position="1"/>
        <end position="90"/>
    </location>
</feature>
<proteinExistence type="predicted"/>
<protein>
    <submittedName>
        <fullName evidence="2">Uncharacterized protein</fullName>
    </submittedName>
</protein>
<dbReference type="EMBL" id="KI394998">
    <property type="protein sequence ID" value="ERM99502.1"/>
    <property type="molecule type" value="Genomic_DNA"/>
</dbReference>
<reference evidence="3" key="1">
    <citation type="journal article" date="2013" name="Science">
        <title>The Amborella genome and the evolution of flowering plants.</title>
        <authorList>
            <consortium name="Amborella Genome Project"/>
        </authorList>
    </citation>
    <scope>NUCLEOTIDE SEQUENCE [LARGE SCALE GENOMIC DNA]</scope>
</reference>
<keyword evidence="3" id="KW-1185">Reference proteome</keyword>
<dbReference type="Gramene" id="ERM99502">
    <property type="protein sequence ID" value="ERM99502"/>
    <property type="gene ID" value="AMTR_s00088p00037040"/>
</dbReference>
<organism evidence="2 3">
    <name type="scientific">Amborella trichopoda</name>
    <dbReference type="NCBI Taxonomy" id="13333"/>
    <lineage>
        <taxon>Eukaryota</taxon>
        <taxon>Viridiplantae</taxon>
        <taxon>Streptophyta</taxon>
        <taxon>Embryophyta</taxon>
        <taxon>Tracheophyta</taxon>
        <taxon>Spermatophyta</taxon>
        <taxon>Magnoliopsida</taxon>
        <taxon>Amborellales</taxon>
        <taxon>Amborellaceae</taxon>
        <taxon>Amborella</taxon>
    </lineage>
</organism>
<dbReference type="Proteomes" id="UP000017836">
    <property type="component" value="Unassembled WGS sequence"/>
</dbReference>
<evidence type="ECO:0000256" key="1">
    <source>
        <dbReference type="SAM" id="MobiDB-lite"/>
    </source>
</evidence>
<dbReference type="AlphaFoldDB" id="W1NV60"/>
<dbReference type="HOGENOM" id="CLU_2443795_0_0_1"/>
<evidence type="ECO:0000313" key="3">
    <source>
        <dbReference type="Proteomes" id="UP000017836"/>
    </source>
</evidence>
<evidence type="ECO:0000313" key="2">
    <source>
        <dbReference type="EMBL" id="ERM99502.1"/>
    </source>
</evidence>
<accession>W1NV60</accession>
<feature type="compositionally biased region" description="Acidic residues" evidence="1">
    <location>
        <begin position="36"/>
        <end position="46"/>
    </location>
</feature>
<gene>
    <name evidence="2" type="ORF">AMTR_s00088p00037040</name>
</gene>
<sequence>MKKTGSKNPPLRSETGTTRVMVYLRRSMKRGKLVDEEQESNDDSEQEPVLTDEPQLQMHRGRAPRGRLAQTQEPRTAERAGPRSTASRKG</sequence>